<keyword evidence="2" id="KW-0813">Transport</keyword>
<evidence type="ECO:0000256" key="6">
    <source>
        <dbReference type="ARBA" id="ARBA00022741"/>
    </source>
</evidence>
<evidence type="ECO:0000256" key="9">
    <source>
        <dbReference type="ARBA" id="ARBA00023136"/>
    </source>
</evidence>
<dbReference type="PROSITE" id="PS00211">
    <property type="entry name" value="ABC_TRANSPORTER_1"/>
    <property type="match status" value="1"/>
</dbReference>
<protein>
    <submittedName>
        <fullName evidence="11">D-xylose transport system ATP-binding protein</fullName>
    </submittedName>
</protein>
<dbReference type="STRING" id="474960.SAMN05216180_2069"/>
<evidence type="ECO:0000259" key="10">
    <source>
        <dbReference type="PROSITE" id="PS50893"/>
    </source>
</evidence>
<feature type="domain" description="ABC transporter" evidence="10">
    <location>
        <begin position="264"/>
        <end position="506"/>
    </location>
</feature>
<dbReference type="PROSITE" id="PS50893">
    <property type="entry name" value="ABC_TRANSPORTER_2"/>
    <property type="match status" value="2"/>
</dbReference>
<reference evidence="11 12" key="1">
    <citation type="submission" date="2016-10" db="EMBL/GenBank/DDBJ databases">
        <authorList>
            <person name="de Groot N.N."/>
        </authorList>
    </citation>
    <scope>NUCLEOTIDE SEQUENCE [LARGE SCALE GENOMIC DNA]</scope>
    <source>
        <strain evidence="11 12">CGMCC 1.5070</strain>
    </source>
</reference>
<comment type="subcellular location">
    <subcellularLocation>
        <location evidence="1">Cell membrane</location>
        <topology evidence="1">Peripheral membrane protein</topology>
    </subcellularLocation>
</comment>
<dbReference type="SMART" id="SM00382">
    <property type="entry name" value="AAA"/>
    <property type="match status" value="2"/>
</dbReference>
<organism evidence="11 12">
    <name type="scientific">Hydrogenoanaerobacterium saccharovorans</name>
    <dbReference type="NCBI Taxonomy" id="474960"/>
    <lineage>
        <taxon>Bacteria</taxon>
        <taxon>Bacillati</taxon>
        <taxon>Bacillota</taxon>
        <taxon>Clostridia</taxon>
        <taxon>Eubacteriales</taxon>
        <taxon>Oscillospiraceae</taxon>
        <taxon>Hydrogenoanaerobacterium</taxon>
    </lineage>
</organism>
<keyword evidence="9" id="KW-0472">Membrane</keyword>
<evidence type="ECO:0000313" key="12">
    <source>
        <dbReference type="Proteomes" id="UP000199158"/>
    </source>
</evidence>
<evidence type="ECO:0000313" key="11">
    <source>
        <dbReference type="EMBL" id="SEM85729.1"/>
    </source>
</evidence>
<dbReference type="GO" id="GO:0005524">
    <property type="term" value="F:ATP binding"/>
    <property type="evidence" value="ECO:0007669"/>
    <property type="project" value="UniProtKB-KW"/>
</dbReference>
<dbReference type="Proteomes" id="UP000199158">
    <property type="component" value="Unassembled WGS sequence"/>
</dbReference>
<dbReference type="PANTHER" id="PTHR43790">
    <property type="entry name" value="CARBOHYDRATE TRANSPORT ATP-BINDING PROTEIN MG119-RELATED"/>
    <property type="match status" value="1"/>
</dbReference>
<dbReference type="FunFam" id="3.40.50.300:FF:000127">
    <property type="entry name" value="Ribose import ATP-binding protein RbsA"/>
    <property type="match status" value="1"/>
</dbReference>
<evidence type="ECO:0000256" key="1">
    <source>
        <dbReference type="ARBA" id="ARBA00004202"/>
    </source>
</evidence>
<keyword evidence="5" id="KW-0677">Repeat</keyword>
<proteinExistence type="predicted"/>
<evidence type="ECO:0000256" key="8">
    <source>
        <dbReference type="ARBA" id="ARBA00022967"/>
    </source>
</evidence>
<keyword evidence="6" id="KW-0547">Nucleotide-binding</keyword>
<dbReference type="CDD" id="cd03216">
    <property type="entry name" value="ABC_Carb_Monos_I"/>
    <property type="match status" value="1"/>
</dbReference>
<keyword evidence="8" id="KW-1278">Translocase</keyword>
<keyword evidence="4" id="KW-0762">Sugar transport</keyword>
<dbReference type="Pfam" id="PF00005">
    <property type="entry name" value="ABC_tran"/>
    <property type="match status" value="2"/>
</dbReference>
<dbReference type="InterPro" id="IPR027417">
    <property type="entry name" value="P-loop_NTPase"/>
</dbReference>
<dbReference type="InterPro" id="IPR017871">
    <property type="entry name" value="ABC_transporter-like_CS"/>
</dbReference>
<evidence type="ECO:0000256" key="7">
    <source>
        <dbReference type="ARBA" id="ARBA00022840"/>
    </source>
</evidence>
<dbReference type="Gene3D" id="3.40.50.300">
    <property type="entry name" value="P-loop containing nucleotide triphosphate hydrolases"/>
    <property type="match status" value="2"/>
</dbReference>
<dbReference type="InterPro" id="IPR003439">
    <property type="entry name" value="ABC_transporter-like_ATP-bd"/>
</dbReference>
<dbReference type="PANTHER" id="PTHR43790:SF3">
    <property type="entry name" value="D-ALLOSE IMPORT ATP-BINDING PROTEIN ALSA-RELATED"/>
    <property type="match status" value="1"/>
</dbReference>
<evidence type="ECO:0000256" key="3">
    <source>
        <dbReference type="ARBA" id="ARBA00022475"/>
    </source>
</evidence>
<dbReference type="CDD" id="cd03215">
    <property type="entry name" value="ABC_Carb_Monos_II"/>
    <property type="match status" value="1"/>
</dbReference>
<dbReference type="RefSeq" id="WP_092754263.1">
    <property type="nucleotide sequence ID" value="NZ_FOCG01000001.1"/>
</dbReference>
<keyword evidence="3" id="KW-1003">Cell membrane</keyword>
<dbReference type="GO" id="GO:0016887">
    <property type="term" value="F:ATP hydrolysis activity"/>
    <property type="evidence" value="ECO:0007669"/>
    <property type="project" value="InterPro"/>
</dbReference>
<keyword evidence="7 11" id="KW-0067">ATP-binding</keyword>
<dbReference type="InterPro" id="IPR050107">
    <property type="entry name" value="ABC_carbohydrate_import_ATPase"/>
</dbReference>
<dbReference type="EMBL" id="FOCG01000001">
    <property type="protein sequence ID" value="SEM85729.1"/>
    <property type="molecule type" value="Genomic_DNA"/>
</dbReference>
<dbReference type="GO" id="GO:0005886">
    <property type="term" value="C:plasma membrane"/>
    <property type="evidence" value="ECO:0007669"/>
    <property type="project" value="UniProtKB-SubCell"/>
</dbReference>
<dbReference type="AlphaFoldDB" id="A0A1H8BT27"/>
<feature type="domain" description="ABC transporter" evidence="10">
    <location>
        <begin position="8"/>
        <end position="246"/>
    </location>
</feature>
<name>A0A1H8BT27_9FIRM</name>
<dbReference type="OrthoDB" id="9771863at2"/>
<sequence>MNNTNTVLSVQNVTKKFLGTTALCNVSLKLYQNEILAVMGENGAGKSTLMKILSGSYPCAEYEGNIFLNEQMCRFNCPTDSENMGIAMIYQELNLELDLTVAENIMLGRLPLKKHRLIDWEQTKTIARSALDKLHADIDVNVTVRSLSPSMQQLVCIARALVRNPRILILDEPTSVLTETETQKLMNVLCELREQGISCIYISHKLDEVFEISDRMVILRDGQYISEYRKCDGYDSTKVIEDMIGRRLDVMYPTLEREIGKEMLRIEHFKVPHTFAIGKNIIDDVSFSLYRGEILGLAGLVGSGRSELINALFGIIPKTNGKVFLEGKEITINSPQDAKKYGIGLMTEDRKKNGFVGTMSICHNMTLTILKELKGLLLIDSKKERKRAKEYFDTLRVKAPSLDTRITSLSGGNQQKVILSKWLMTDLKVILLDEPTRGIDVGTKSEIYKLMLELSAKGICIIMISSEMPELVAMCDRFVVLGKGKVQKIMSKEEANEINLLKAASNT</sequence>
<evidence type="ECO:0000256" key="2">
    <source>
        <dbReference type="ARBA" id="ARBA00022448"/>
    </source>
</evidence>
<gene>
    <name evidence="11" type="ORF">SAMN05216180_2069</name>
</gene>
<accession>A0A1H8BT27</accession>
<evidence type="ECO:0000256" key="5">
    <source>
        <dbReference type="ARBA" id="ARBA00022737"/>
    </source>
</evidence>
<keyword evidence="12" id="KW-1185">Reference proteome</keyword>
<dbReference type="InterPro" id="IPR003593">
    <property type="entry name" value="AAA+_ATPase"/>
</dbReference>
<dbReference type="SUPFAM" id="SSF52540">
    <property type="entry name" value="P-loop containing nucleoside triphosphate hydrolases"/>
    <property type="match status" value="2"/>
</dbReference>
<evidence type="ECO:0000256" key="4">
    <source>
        <dbReference type="ARBA" id="ARBA00022597"/>
    </source>
</evidence>